<organism evidence="9 10">
    <name type="scientific">Umbra pygmaea</name>
    <name type="common">Eastern mudminnow</name>
    <dbReference type="NCBI Taxonomy" id="75934"/>
    <lineage>
        <taxon>Eukaryota</taxon>
        <taxon>Metazoa</taxon>
        <taxon>Chordata</taxon>
        <taxon>Craniata</taxon>
        <taxon>Vertebrata</taxon>
        <taxon>Euteleostomi</taxon>
        <taxon>Actinopterygii</taxon>
        <taxon>Neopterygii</taxon>
        <taxon>Teleostei</taxon>
        <taxon>Protacanthopterygii</taxon>
        <taxon>Esociformes</taxon>
        <taxon>Umbridae</taxon>
        <taxon>Umbra</taxon>
    </lineage>
</organism>
<sequence length="463" mass="53138">MRRGKIKMEKKVDPATAKGKNKSSDLTPALPPGSATALPTAPCPNSTQEPSFSITSDTVEANKRDIGAVSPSSPPSPHFGLKQNHVVCLPLVSEHQKLLWTCSEPIQQLDDVAYLKEAFNIFPYPTLRETVALAKTCSLHLDQVRVWFMVQRLRFGISWEPEEIGKARRKMCRPNQIQVDKEGMFSEMAPLLSHKGDGKIRNTHSHFELWQSFLQNSKPSCNEVKRLQAITKFKMKYIRKWFCNRRISVSLSHSVNDKQELDDGQSQSNSCPTQPSTLRSNRGVRTPRTKKGGSQAEGVISNSIRDTDHQNRSSLEQRKEEKGLMSQHEKNREKGSKWKSTKLKRLKENGDNVTKHNMKEEQAKKQQEEQGIAKFQNKHKMGKTMIKTQEQQKILKKFFLTCPWPTGKDRLLLQDTTGLSCQTIARWFGDTRYNVKQGWKRWITKEDRLKVLAKIRKKPKKKH</sequence>
<evidence type="ECO:0000256" key="1">
    <source>
        <dbReference type="ARBA" id="ARBA00004123"/>
    </source>
</evidence>
<feature type="compositionally biased region" description="Polar residues" evidence="7">
    <location>
        <begin position="43"/>
        <end position="53"/>
    </location>
</feature>
<keyword evidence="4 5" id="KW-0539">Nucleus</keyword>
<evidence type="ECO:0000256" key="2">
    <source>
        <dbReference type="ARBA" id="ARBA00023125"/>
    </source>
</evidence>
<feature type="domain" description="Homeobox" evidence="8">
    <location>
        <begin position="115"/>
        <end position="158"/>
    </location>
</feature>
<feature type="compositionally biased region" description="Basic and acidic residues" evidence="7">
    <location>
        <begin position="1"/>
        <end position="13"/>
    </location>
</feature>
<dbReference type="InterPro" id="IPR009057">
    <property type="entry name" value="Homeodomain-like_sf"/>
</dbReference>
<accession>A0ABD0WJM4</accession>
<feature type="compositionally biased region" description="Basic and acidic residues" evidence="7">
    <location>
        <begin position="305"/>
        <end position="336"/>
    </location>
</feature>
<dbReference type="Gene3D" id="1.10.10.60">
    <property type="entry name" value="Homeodomain-like"/>
    <property type="match status" value="3"/>
</dbReference>
<dbReference type="SUPFAM" id="SSF46689">
    <property type="entry name" value="Homeodomain-like"/>
    <property type="match status" value="3"/>
</dbReference>
<keyword evidence="10" id="KW-1185">Reference proteome</keyword>
<dbReference type="Proteomes" id="UP001557470">
    <property type="component" value="Unassembled WGS sequence"/>
</dbReference>
<evidence type="ECO:0000313" key="9">
    <source>
        <dbReference type="EMBL" id="KAL0970178.1"/>
    </source>
</evidence>
<evidence type="ECO:0000259" key="8">
    <source>
        <dbReference type="PROSITE" id="PS50071"/>
    </source>
</evidence>
<keyword evidence="2 5" id="KW-0238">DNA-binding</keyword>
<feature type="region of interest" description="Disordered" evidence="7">
    <location>
        <begin position="258"/>
        <end position="368"/>
    </location>
</feature>
<feature type="DNA-binding region" description="Homeobox" evidence="5">
    <location>
        <begin position="117"/>
        <end position="159"/>
    </location>
</feature>
<dbReference type="CDD" id="cd00086">
    <property type="entry name" value="homeodomain"/>
    <property type="match status" value="2"/>
</dbReference>
<dbReference type="GO" id="GO:0003677">
    <property type="term" value="F:DNA binding"/>
    <property type="evidence" value="ECO:0007669"/>
    <property type="project" value="UniProtKB-UniRule"/>
</dbReference>
<proteinExistence type="predicted"/>
<evidence type="ECO:0000256" key="3">
    <source>
        <dbReference type="ARBA" id="ARBA00023155"/>
    </source>
</evidence>
<feature type="compositionally biased region" description="Polar residues" evidence="7">
    <location>
        <begin position="264"/>
        <end position="280"/>
    </location>
</feature>
<comment type="subcellular location">
    <subcellularLocation>
        <location evidence="1 5 6">Nucleus</location>
    </subcellularLocation>
</comment>
<dbReference type="AlphaFoldDB" id="A0ABD0WJM4"/>
<dbReference type="Pfam" id="PF00046">
    <property type="entry name" value="Homeodomain"/>
    <property type="match status" value="1"/>
</dbReference>
<comment type="caution">
    <text evidence="9">The sequence shown here is derived from an EMBL/GenBank/DDBJ whole genome shotgun (WGS) entry which is preliminary data.</text>
</comment>
<dbReference type="InterPro" id="IPR001356">
    <property type="entry name" value="HD"/>
</dbReference>
<dbReference type="PROSITE" id="PS50071">
    <property type="entry name" value="HOMEOBOX_2"/>
    <property type="match status" value="2"/>
</dbReference>
<evidence type="ECO:0000256" key="6">
    <source>
        <dbReference type="RuleBase" id="RU000682"/>
    </source>
</evidence>
<feature type="DNA-binding region" description="Homeobox" evidence="5">
    <location>
        <begin position="380"/>
        <end position="439"/>
    </location>
</feature>
<protein>
    <recommendedName>
        <fullName evidence="8">Homeobox domain-containing protein</fullName>
    </recommendedName>
</protein>
<dbReference type="PANTHER" id="PTHR15467:SF10">
    <property type="entry name" value="HOMEOBOX AND LEUCINE ZIPPER ENCODING B-RELATED"/>
    <property type="match status" value="1"/>
</dbReference>
<evidence type="ECO:0000256" key="4">
    <source>
        <dbReference type="ARBA" id="ARBA00023242"/>
    </source>
</evidence>
<dbReference type="PANTHER" id="PTHR15467">
    <property type="entry name" value="ZINC-FINGERS AND HOMEOBOXES RELATED"/>
    <property type="match status" value="1"/>
</dbReference>
<keyword evidence="3 5" id="KW-0371">Homeobox</keyword>
<evidence type="ECO:0000256" key="7">
    <source>
        <dbReference type="SAM" id="MobiDB-lite"/>
    </source>
</evidence>
<gene>
    <name evidence="9" type="ORF">UPYG_G00238400</name>
</gene>
<evidence type="ECO:0000313" key="10">
    <source>
        <dbReference type="Proteomes" id="UP001557470"/>
    </source>
</evidence>
<dbReference type="GO" id="GO:0005634">
    <property type="term" value="C:nucleus"/>
    <property type="evidence" value="ECO:0007669"/>
    <property type="project" value="UniProtKB-SubCell"/>
</dbReference>
<feature type="compositionally biased region" description="Basic and acidic residues" evidence="7">
    <location>
        <begin position="346"/>
        <end position="368"/>
    </location>
</feature>
<name>A0ABD0WJM4_UMBPY</name>
<dbReference type="EMBL" id="JAGEUA010000007">
    <property type="protein sequence ID" value="KAL0970178.1"/>
    <property type="molecule type" value="Genomic_DNA"/>
</dbReference>
<feature type="domain" description="Homeobox" evidence="8">
    <location>
        <begin position="378"/>
        <end position="438"/>
    </location>
</feature>
<dbReference type="SMART" id="SM00389">
    <property type="entry name" value="HOX"/>
    <property type="match status" value="3"/>
</dbReference>
<evidence type="ECO:0000256" key="5">
    <source>
        <dbReference type="PROSITE-ProRule" id="PRU00108"/>
    </source>
</evidence>
<reference evidence="9 10" key="1">
    <citation type="submission" date="2024-06" db="EMBL/GenBank/DDBJ databases">
        <authorList>
            <person name="Pan Q."/>
            <person name="Wen M."/>
            <person name="Jouanno E."/>
            <person name="Zahm M."/>
            <person name="Klopp C."/>
            <person name="Cabau C."/>
            <person name="Louis A."/>
            <person name="Berthelot C."/>
            <person name="Parey E."/>
            <person name="Roest Crollius H."/>
            <person name="Montfort J."/>
            <person name="Robinson-Rechavi M."/>
            <person name="Bouchez O."/>
            <person name="Lampietro C."/>
            <person name="Lopez Roques C."/>
            <person name="Donnadieu C."/>
            <person name="Postlethwait J."/>
            <person name="Bobe J."/>
            <person name="Verreycken H."/>
            <person name="Guiguen Y."/>
        </authorList>
    </citation>
    <scope>NUCLEOTIDE SEQUENCE [LARGE SCALE GENOMIC DNA]</scope>
    <source>
        <strain evidence="9">Up_M1</strain>
        <tissue evidence="9">Testis</tissue>
    </source>
</reference>
<feature type="region of interest" description="Disordered" evidence="7">
    <location>
        <begin position="1"/>
        <end position="53"/>
    </location>
</feature>